<dbReference type="AlphaFoldDB" id="A0A397VIJ1"/>
<protein>
    <submittedName>
        <fullName evidence="7">Chromatin assembly factor 1 subunit A-domain-containing protein</fullName>
    </submittedName>
</protein>
<dbReference type="GO" id="GO:0006334">
    <property type="term" value="P:nucleosome assembly"/>
    <property type="evidence" value="ECO:0007669"/>
    <property type="project" value="TreeGrafter"/>
</dbReference>
<feature type="compositionally biased region" description="Basic and acidic residues" evidence="5">
    <location>
        <begin position="389"/>
        <end position="398"/>
    </location>
</feature>
<sequence>MPRKSIENSNVSLLKFFSPIRKDTTKNDKLATNSDPFNAYFLPFNVTKTMTMAPINRFQHPVEPNFAEMVFGNTRNNESNSDDPIPIPEKNKESEKYIKEFLSTVRPELLKKRGVKTPVSVKDLMLQTTKLDPLRMDIDDINNEYESMDWSIRSETVTRECSFVSVSEMSMDDPSSLFRNNKKIWMKLLQFEENYRPPYYGTWTKSSKIISGRRPFAKDTSILDYEYDSDLEWEEEEEGEELKSDDDDDDPEDEDPRDDDWIVPTGYLSEDEIIGEADESASVASSESSPFKKKRTGSYKEYNQPRIIESLRPLVIGPIFEENLCDSNHQLAEYSTKFLNTNILLPYNPFAFPITNKRKAKGSSIEDKTTCDKEQPSNKSRSKGKSSQKNKDQTKNIEVKPTANVANNNVTVTSNCTS</sequence>
<dbReference type="PANTHER" id="PTHR15272">
    <property type="entry name" value="CHROMATIN ASSEMBLY FACTOR 1 SUBUNIT A CAF-1 SUBUNIT A"/>
    <property type="match status" value="1"/>
</dbReference>
<dbReference type="EMBL" id="QKWP01000316">
    <property type="protein sequence ID" value="RIB22295.1"/>
    <property type="molecule type" value="Genomic_DNA"/>
</dbReference>
<feature type="compositionally biased region" description="Low complexity" evidence="5">
    <location>
        <begin position="402"/>
        <end position="418"/>
    </location>
</feature>
<feature type="compositionally biased region" description="Acidic residues" evidence="5">
    <location>
        <begin position="230"/>
        <end position="258"/>
    </location>
</feature>
<dbReference type="STRING" id="44941.A0A397VIJ1"/>
<feature type="compositionally biased region" description="Low complexity" evidence="5">
    <location>
        <begin position="280"/>
        <end position="289"/>
    </location>
</feature>
<evidence type="ECO:0000313" key="7">
    <source>
        <dbReference type="EMBL" id="RIB22295.1"/>
    </source>
</evidence>
<feature type="domain" description="Chromatin assembly factor 1 subunit A dimerization" evidence="6">
    <location>
        <begin position="187"/>
        <end position="257"/>
    </location>
</feature>
<proteinExistence type="predicted"/>
<keyword evidence="3" id="KW-0234">DNA repair</keyword>
<evidence type="ECO:0000256" key="2">
    <source>
        <dbReference type="ARBA" id="ARBA00022763"/>
    </source>
</evidence>
<comment type="caution">
    <text evidence="7">The sequence shown here is derived from an EMBL/GenBank/DDBJ whole genome shotgun (WGS) entry which is preliminary data.</text>
</comment>
<evidence type="ECO:0000256" key="5">
    <source>
        <dbReference type="SAM" id="MobiDB-lite"/>
    </source>
</evidence>
<comment type="subcellular location">
    <subcellularLocation>
        <location evidence="1">Nucleus</location>
    </subcellularLocation>
</comment>
<dbReference type="Proteomes" id="UP000266673">
    <property type="component" value="Unassembled WGS sequence"/>
</dbReference>
<dbReference type="PANTHER" id="PTHR15272:SF0">
    <property type="entry name" value="CHROMATIN ASSEMBLY FACTOR 1 SUBUNIT A"/>
    <property type="match status" value="1"/>
</dbReference>
<dbReference type="Pfam" id="PF12253">
    <property type="entry name" value="CAF1A_dimeriz"/>
    <property type="match status" value="1"/>
</dbReference>
<evidence type="ECO:0000313" key="8">
    <source>
        <dbReference type="Proteomes" id="UP000266673"/>
    </source>
</evidence>
<feature type="region of interest" description="Disordered" evidence="5">
    <location>
        <begin position="230"/>
        <end position="263"/>
    </location>
</feature>
<feature type="compositionally biased region" description="Basic and acidic residues" evidence="5">
    <location>
        <begin position="364"/>
        <end position="376"/>
    </location>
</feature>
<feature type="region of interest" description="Disordered" evidence="5">
    <location>
        <begin position="277"/>
        <end position="299"/>
    </location>
</feature>
<gene>
    <name evidence="7" type="ORF">C2G38_2243388</name>
</gene>
<accession>A0A397VIJ1</accession>
<name>A0A397VIJ1_9GLOM</name>
<evidence type="ECO:0000259" key="6">
    <source>
        <dbReference type="Pfam" id="PF12253"/>
    </source>
</evidence>
<evidence type="ECO:0000256" key="1">
    <source>
        <dbReference type="ARBA" id="ARBA00004123"/>
    </source>
</evidence>
<dbReference type="InterPro" id="IPR022043">
    <property type="entry name" value="CAF1A_DD"/>
</dbReference>
<keyword evidence="8" id="KW-1185">Reference proteome</keyword>
<organism evidence="7 8">
    <name type="scientific">Gigaspora rosea</name>
    <dbReference type="NCBI Taxonomy" id="44941"/>
    <lineage>
        <taxon>Eukaryota</taxon>
        <taxon>Fungi</taxon>
        <taxon>Fungi incertae sedis</taxon>
        <taxon>Mucoromycota</taxon>
        <taxon>Glomeromycotina</taxon>
        <taxon>Glomeromycetes</taxon>
        <taxon>Diversisporales</taxon>
        <taxon>Gigasporaceae</taxon>
        <taxon>Gigaspora</taxon>
    </lineage>
</organism>
<evidence type="ECO:0000256" key="3">
    <source>
        <dbReference type="ARBA" id="ARBA00023204"/>
    </source>
</evidence>
<evidence type="ECO:0000256" key="4">
    <source>
        <dbReference type="ARBA" id="ARBA00023242"/>
    </source>
</evidence>
<dbReference type="OrthoDB" id="440676at2759"/>
<reference evidence="7 8" key="1">
    <citation type="submission" date="2018-06" db="EMBL/GenBank/DDBJ databases">
        <title>Comparative genomics reveals the genomic features of Rhizophagus irregularis, R. cerebriforme, R. diaphanum and Gigaspora rosea, and their symbiotic lifestyle signature.</title>
        <authorList>
            <person name="Morin E."/>
            <person name="San Clemente H."/>
            <person name="Chen E.C.H."/>
            <person name="De La Providencia I."/>
            <person name="Hainaut M."/>
            <person name="Kuo A."/>
            <person name="Kohler A."/>
            <person name="Murat C."/>
            <person name="Tang N."/>
            <person name="Roy S."/>
            <person name="Loubradou J."/>
            <person name="Henrissat B."/>
            <person name="Grigoriev I.V."/>
            <person name="Corradi N."/>
            <person name="Roux C."/>
            <person name="Martin F.M."/>
        </authorList>
    </citation>
    <scope>NUCLEOTIDE SEQUENCE [LARGE SCALE GENOMIC DNA]</scope>
    <source>
        <strain evidence="7 8">DAOM 194757</strain>
    </source>
</reference>
<dbReference type="GO" id="GO:0006281">
    <property type="term" value="P:DNA repair"/>
    <property type="evidence" value="ECO:0007669"/>
    <property type="project" value="UniProtKB-KW"/>
</dbReference>
<keyword evidence="4" id="KW-0539">Nucleus</keyword>
<keyword evidence="2" id="KW-0227">DNA damage</keyword>
<feature type="region of interest" description="Disordered" evidence="5">
    <location>
        <begin position="359"/>
        <end position="418"/>
    </location>
</feature>
<dbReference type="GO" id="GO:0033186">
    <property type="term" value="C:CAF-1 complex"/>
    <property type="evidence" value="ECO:0007669"/>
    <property type="project" value="TreeGrafter"/>
</dbReference>
<dbReference type="GO" id="GO:0005634">
    <property type="term" value="C:nucleus"/>
    <property type="evidence" value="ECO:0007669"/>
    <property type="project" value="UniProtKB-SubCell"/>
</dbReference>